<feature type="compositionally biased region" description="Basic and acidic residues" evidence="1">
    <location>
        <begin position="413"/>
        <end position="431"/>
    </location>
</feature>
<reference evidence="4" key="1">
    <citation type="submission" date="2025-08" db="UniProtKB">
        <authorList>
            <consortium name="Ensembl"/>
        </authorList>
    </citation>
    <scope>IDENTIFICATION</scope>
</reference>
<feature type="compositionally biased region" description="Low complexity" evidence="1">
    <location>
        <begin position="464"/>
        <end position="477"/>
    </location>
</feature>
<feature type="compositionally biased region" description="Basic and acidic residues" evidence="1">
    <location>
        <begin position="1670"/>
        <end position="1679"/>
    </location>
</feature>
<feature type="region of interest" description="Disordered" evidence="1">
    <location>
        <begin position="278"/>
        <end position="570"/>
    </location>
</feature>
<feature type="compositionally biased region" description="Polar residues" evidence="1">
    <location>
        <begin position="1612"/>
        <end position="1635"/>
    </location>
</feature>
<proteinExistence type="predicted"/>
<dbReference type="InterPro" id="IPR046432">
    <property type="entry name" value="TASOR"/>
</dbReference>
<evidence type="ECO:0000259" key="3">
    <source>
        <dbReference type="Pfam" id="PF24630"/>
    </source>
</evidence>
<dbReference type="InterPro" id="IPR056242">
    <property type="entry name" value="PIN_TASOR"/>
</dbReference>
<feature type="compositionally biased region" description="Polar residues" evidence="1">
    <location>
        <begin position="1591"/>
        <end position="1601"/>
    </location>
</feature>
<feature type="compositionally biased region" description="Low complexity" evidence="1">
    <location>
        <begin position="933"/>
        <end position="945"/>
    </location>
</feature>
<accession>A0A3Q2YXX7</accession>
<feature type="compositionally biased region" description="Basic and acidic residues" evidence="1">
    <location>
        <begin position="670"/>
        <end position="691"/>
    </location>
</feature>
<dbReference type="GO" id="GO:0005654">
    <property type="term" value="C:nucleoplasm"/>
    <property type="evidence" value="ECO:0007669"/>
    <property type="project" value="TreeGrafter"/>
</dbReference>
<evidence type="ECO:0000256" key="1">
    <source>
        <dbReference type="SAM" id="MobiDB-lite"/>
    </source>
</evidence>
<feature type="region of interest" description="Disordered" evidence="1">
    <location>
        <begin position="60"/>
        <end position="117"/>
    </location>
</feature>
<dbReference type="GeneTree" id="ENSGT00530000063735"/>
<dbReference type="InterPro" id="IPR056243">
    <property type="entry name" value="TASOR_ab_dom"/>
</dbReference>
<evidence type="ECO:0000313" key="4">
    <source>
        <dbReference type="Ensembl" id="ENSHCOP00000023054.1"/>
    </source>
</evidence>
<dbReference type="Pfam" id="PF24630">
    <property type="entry name" value="PIN_TASOR"/>
    <property type="match status" value="1"/>
</dbReference>
<feature type="compositionally biased region" description="Basic residues" evidence="1">
    <location>
        <begin position="314"/>
        <end position="326"/>
    </location>
</feature>
<protein>
    <submittedName>
        <fullName evidence="4">Uncharacterized LOC109522957</fullName>
    </submittedName>
</protein>
<feature type="compositionally biased region" description="Basic and acidic residues" evidence="1">
    <location>
        <begin position="1474"/>
        <end position="1505"/>
    </location>
</feature>
<feature type="domain" description="TASOR PIN" evidence="3">
    <location>
        <begin position="1785"/>
        <end position="1921"/>
    </location>
</feature>
<feature type="region of interest" description="Disordered" evidence="1">
    <location>
        <begin position="890"/>
        <end position="910"/>
    </location>
</feature>
<dbReference type="Pfam" id="PF23314">
    <property type="entry name" value="TASOR_alpha-beta"/>
    <property type="match status" value="1"/>
</dbReference>
<feature type="compositionally biased region" description="Basic and acidic residues" evidence="1">
    <location>
        <begin position="1089"/>
        <end position="1109"/>
    </location>
</feature>
<dbReference type="PANTHER" id="PTHR16207:SF10">
    <property type="entry name" value="PROTEIN TASOR 2"/>
    <property type="match status" value="1"/>
</dbReference>
<dbReference type="Proteomes" id="UP000264820">
    <property type="component" value="Unplaced"/>
</dbReference>
<feature type="region of interest" description="Disordered" evidence="1">
    <location>
        <begin position="670"/>
        <end position="724"/>
    </location>
</feature>
<feature type="region of interest" description="Disordered" evidence="1">
    <location>
        <begin position="160"/>
        <end position="180"/>
    </location>
</feature>
<reference evidence="4" key="2">
    <citation type="submission" date="2025-09" db="UniProtKB">
        <authorList>
            <consortium name="Ensembl"/>
        </authorList>
    </citation>
    <scope>IDENTIFICATION</scope>
</reference>
<feature type="region of interest" description="Disordered" evidence="1">
    <location>
        <begin position="630"/>
        <end position="656"/>
    </location>
</feature>
<feature type="region of interest" description="Disordered" evidence="1">
    <location>
        <begin position="762"/>
        <end position="808"/>
    </location>
</feature>
<sequence length="1922" mass="207619">MPFSWIITEPKPRGFISCEILRILPVLCLAEGEVKKADADPNRGPCEIVANRTRTCSVMLNPGPAPSPSPLPAIRDADDSLSSPEALRAAGSPQTGSEDQPIGGKTPPRWQDSTEELKTEATAAPRNLHALNKSHDARVKSFGTPDAAARLMVTFASEQSVTEKSPVGPAKSEMTSPGETRAGATLATNDLQVLNKSDDPQVKTLHTRDLPAEPIGSLACERSTVCPPKSETGPGEADAEATLAANGSRVQNRTAEPVAKTLRAPGVPAELIVSFTSEQSVTGKRPISPVPTKTPPSAKRRRASHCPAAASLTKKQRSLKLLRKHSNGGQEKAKGASFETPGRQKCRKAREDDRLSRRPERKKAASTRDRQRLRKWAEKGRQVRRLTAEALKATEAQPGNGTRHRAVGTERQAPPREKSERWNLKPVKSECGRVLVPHGSGRSAHPAEETINVDGFPSPPPAPEAAGAPEPATRGTAVGSRTASPHRGAVRDLRDPVGSEAADERAGRKATTRQLGVDEKPPNLTAETRLKKSADLASAPDDAAAELGGDSTGPCVEPRGMPDWFEQRGPEGTRVGEAQLEAQGEKAEILCRPPSIYPKWKRVKTLRKHLDISREHFKKTWWMHFQRPSGADDAVKERLRDDSLRKKSPTSNASTDALNLLADLALGADRHQVPSQSDRDVARPPRSDLRKNGLPQNAAGAGQASVLLTPRGQPGPARSASPPAEGAEWARLLFQEHAYSLPPRASLLPGLPGAPFQVSPLSGSTGLLQRPRAPPGVEMPRAADDSEELAENEDRRPSGRGRPRTTALNRDRSFVCRDGSVRVTRQWKEKYDFGRDSRFSSDPKDRTIVRALHGPWDFSLQDTREDMQLIVHMWIGFFYSRSTPRFIDLGSDRDTNPRSADGRSTDGIHPEAAVATKAPAWLQAEGFEEQSERSLSNTSDLSRTSSLDRDSDVLNSPPGASDGFEVPPSDPQVHGAKASDSASSPTELKEQRTFQGNRATILSADIADQARCAPRAVAPSQKENESRIQGETATVLDEPQSGGGVAAADCAQPKSDAGEADLKGGCQTAEAAELTGLRKHERGSPLAEEEPRKETGGRSLRTDLKESPACRDTSVSARERPEAQQIGNPQLTPISCHRSNGHFVKGSDEKPVVRISPAGAGRDLRDRPLALVLDCEHSERGHATEPRRQCFHNQLAPTHVASQATAAVCRSNATAAHATSQGCSASENISLVNLEMAAFRPPGKESPCAATGTLPLSGDEKAAPIAPIHRRPGFVQHQTVKPSGSDLELAQEEQKKVRESHCGVTAPFSFFSGESTKAASRLEEVLRDHARNASPESIRELSTSRRTVLKAGQSGHVVGATGGTGSGGAHEKPSAAIVQSQQQKQLIRRETVKLATEMGLLEEGQDEEVEGIHCGATIHPRGVSPTGARSHPAELVLSATSSPDSPCGRSAFQAEGETSRPDAAGDTRGAGSAEGRDENRRRGRGSHFETFNRSESDVESVKPKDMPCAANFPAPPAGPRSAVEQPVRNRTEVGCLLGTGSLKSVPECSPRRVCVLKAGETSRPLVAEGRRDSGSSPVPSDDRPEVVACSGCQNDISSEGSDPSRVRRWLDTKSSQTNSPIETTNATLGQPSNPSEAKDERAKPTRAASTPRGPPADPSDRSVVTLPIQRRADEDRRDAPTSGTRSRERKYRFYILVTSEDAFFAETKACLEAAGHTAVQPSQFFLGGESSSLLIVIRNEDISAHLPEVPHLLELKKSPEVRFAGIDEPHDVMNLTHQELFLSGGFVMFDGPSLEALSLDKVKRLLEVLQELNKTGKWKWLLHYRDSRRFKENARFTAEAEEKKDLLSRSQETGLCAVLPYHECDAKSRDHPDYLACLVHSQVQNIAARFPVFVTDTRSAEQFEKNGILTATVDSFLMRFST</sequence>
<name>A0A3Q2YXX7_HIPCM</name>
<feature type="compositionally biased region" description="Basic and acidic residues" evidence="1">
    <location>
        <begin position="489"/>
        <end position="507"/>
    </location>
</feature>
<evidence type="ECO:0000313" key="5">
    <source>
        <dbReference type="Proteomes" id="UP000264820"/>
    </source>
</evidence>
<organism evidence="4 5">
    <name type="scientific">Hippocampus comes</name>
    <name type="common">Tiger tail seahorse</name>
    <dbReference type="NCBI Taxonomy" id="109280"/>
    <lineage>
        <taxon>Eukaryota</taxon>
        <taxon>Metazoa</taxon>
        <taxon>Chordata</taxon>
        <taxon>Craniata</taxon>
        <taxon>Vertebrata</taxon>
        <taxon>Euteleostomi</taxon>
        <taxon>Actinopterygii</taxon>
        <taxon>Neopterygii</taxon>
        <taxon>Teleostei</taxon>
        <taxon>Neoteleostei</taxon>
        <taxon>Acanthomorphata</taxon>
        <taxon>Syngnathiaria</taxon>
        <taxon>Syngnathiformes</taxon>
        <taxon>Syngnathoidei</taxon>
        <taxon>Syngnathidae</taxon>
        <taxon>Hippocampus</taxon>
    </lineage>
</organism>
<evidence type="ECO:0000259" key="2">
    <source>
        <dbReference type="Pfam" id="PF23314"/>
    </source>
</evidence>
<feature type="compositionally biased region" description="Basic and acidic residues" evidence="1">
    <location>
        <begin position="1602"/>
        <end position="1611"/>
    </location>
</feature>
<feature type="compositionally biased region" description="Basic and acidic residues" evidence="1">
    <location>
        <begin position="349"/>
        <end position="381"/>
    </location>
</feature>
<keyword evidence="5" id="KW-1185">Reference proteome</keyword>
<feature type="region of interest" description="Disordered" evidence="1">
    <location>
        <begin position="1556"/>
        <end position="1685"/>
    </location>
</feature>
<dbReference type="GO" id="GO:0045814">
    <property type="term" value="P:negative regulation of gene expression, epigenetic"/>
    <property type="evidence" value="ECO:0007669"/>
    <property type="project" value="InterPro"/>
</dbReference>
<dbReference type="PANTHER" id="PTHR16207">
    <property type="entry name" value="SET DOMAIN-CONTAINING PROTEIN"/>
    <property type="match status" value="1"/>
</dbReference>
<dbReference type="OMA" id="PCEIVAN"/>
<dbReference type="STRING" id="109280.ENSHCOP00000023054"/>
<dbReference type="Ensembl" id="ENSHCOT00000014917.1">
    <property type="protein sequence ID" value="ENSHCOP00000023054.1"/>
    <property type="gene ID" value="ENSHCOG00000011261.1"/>
</dbReference>
<feature type="region of interest" description="Disordered" evidence="1">
    <location>
        <begin position="926"/>
        <end position="1000"/>
    </location>
</feature>
<feature type="compositionally biased region" description="Basic and acidic residues" evidence="1">
    <location>
        <begin position="633"/>
        <end position="645"/>
    </location>
</feature>
<feature type="domain" description="TASOR alpha/beta" evidence="2">
    <location>
        <begin position="1689"/>
        <end position="1781"/>
    </location>
</feature>
<feature type="region of interest" description="Disordered" evidence="1">
    <location>
        <begin position="1034"/>
        <end position="1135"/>
    </location>
</feature>
<feature type="compositionally biased region" description="Basic and acidic residues" evidence="1">
    <location>
        <begin position="890"/>
        <end position="909"/>
    </location>
</feature>
<feature type="region of interest" description="Disordered" evidence="1">
    <location>
        <begin position="1417"/>
        <end position="1526"/>
    </location>
</feature>